<dbReference type="PANTHER" id="PTHR21227">
    <property type="entry name" value="TRNA-SPLICING ENDONUCLEASE SUBUNIT SEN2"/>
    <property type="match status" value="1"/>
</dbReference>
<evidence type="ECO:0000259" key="5">
    <source>
        <dbReference type="Pfam" id="PF01974"/>
    </source>
</evidence>
<evidence type="ECO:0000256" key="1">
    <source>
        <dbReference type="ARBA" id="ARBA00008078"/>
    </source>
</evidence>
<dbReference type="Gene3D" id="3.40.1350.10">
    <property type="match status" value="1"/>
</dbReference>
<feature type="region of interest" description="Disordered" evidence="4">
    <location>
        <begin position="272"/>
        <end position="294"/>
    </location>
</feature>
<comment type="similarity">
    <text evidence="1">Belongs to the tRNA-intron endonuclease family.</text>
</comment>
<dbReference type="SUPFAM" id="SSF53032">
    <property type="entry name" value="tRNA-intron endonuclease catalytic domain-like"/>
    <property type="match status" value="1"/>
</dbReference>
<dbReference type="PANTHER" id="PTHR21227:SF0">
    <property type="entry name" value="TRNA-SPLICING ENDONUCLEASE SUBUNIT SEN2"/>
    <property type="match status" value="1"/>
</dbReference>
<dbReference type="InterPro" id="IPR006677">
    <property type="entry name" value="tRNA_intron_Endonuc_cat-like"/>
</dbReference>
<feature type="domain" description="tRNA intron endonuclease catalytic" evidence="5">
    <location>
        <begin position="379"/>
        <end position="407"/>
    </location>
</feature>
<dbReference type="GO" id="GO:0005737">
    <property type="term" value="C:cytoplasm"/>
    <property type="evidence" value="ECO:0007669"/>
    <property type="project" value="TreeGrafter"/>
</dbReference>
<evidence type="ECO:0000256" key="2">
    <source>
        <dbReference type="ARBA" id="ARBA00012573"/>
    </source>
</evidence>
<dbReference type="GO" id="GO:0003676">
    <property type="term" value="F:nucleic acid binding"/>
    <property type="evidence" value="ECO:0007669"/>
    <property type="project" value="InterPro"/>
</dbReference>
<organism evidence="6 7">
    <name type="scientific">Cryptotermes secundus</name>
    <dbReference type="NCBI Taxonomy" id="105785"/>
    <lineage>
        <taxon>Eukaryota</taxon>
        <taxon>Metazoa</taxon>
        <taxon>Ecdysozoa</taxon>
        <taxon>Arthropoda</taxon>
        <taxon>Hexapoda</taxon>
        <taxon>Insecta</taxon>
        <taxon>Pterygota</taxon>
        <taxon>Neoptera</taxon>
        <taxon>Polyneoptera</taxon>
        <taxon>Dictyoptera</taxon>
        <taxon>Blattodea</taxon>
        <taxon>Blattoidea</taxon>
        <taxon>Termitoidae</taxon>
        <taxon>Kalotermitidae</taxon>
        <taxon>Cryptotermitinae</taxon>
        <taxon>Cryptotermes</taxon>
    </lineage>
</organism>
<evidence type="ECO:0000256" key="4">
    <source>
        <dbReference type="SAM" id="MobiDB-lite"/>
    </source>
</evidence>
<dbReference type="GO" id="GO:0000214">
    <property type="term" value="C:tRNA-intron endonuclease complex"/>
    <property type="evidence" value="ECO:0007669"/>
    <property type="project" value="TreeGrafter"/>
</dbReference>
<accession>A0A2J7Q981</accession>
<dbReference type="EC" id="4.6.1.16" evidence="2"/>
<gene>
    <name evidence="6" type="ORF">B7P43_G01996</name>
</gene>
<proteinExistence type="inferred from homology"/>
<reference evidence="6 7" key="1">
    <citation type="submission" date="2017-12" db="EMBL/GenBank/DDBJ databases">
        <title>Hemimetabolous genomes reveal molecular basis of termite eusociality.</title>
        <authorList>
            <person name="Harrison M.C."/>
            <person name="Jongepier E."/>
            <person name="Robertson H.M."/>
            <person name="Arning N."/>
            <person name="Bitard-Feildel T."/>
            <person name="Chao H."/>
            <person name="Childers C.P."/>
            <person name="Dinh H."/>
            <person name="Doddapaneni H."/>
            <person name="Dugan S."/>
            <person name="Gowin J."/>
            <person name="Greiner C."/>
            <person name="Han Y."/>
            <person name="Hu H."/>
            <person name="Hughes D.S.T."/>
            <person name="Huylmans A.-K."/>
            <person name="Kemena C."/>
            <person name="Kremer L.P.M."/>
            <person name="Lee S.L."/>
            <person name="Lopez-Ezquerra A."/>
            <person name="Mallet L."/>
            <person name="Monroy-Kuhn J.M."/>
            <person name="Moser A."/>
            <person name="Murali S.C."/>
            <person name="Muzny D.M."/>
            <person name="Otani S."/>
            <person name="Piulachs M.-D."/>
            <person name="Poelchau M."/>
            <person name="Qu J."/>
            <person name="Schaub F."/>
            <person name="Wada-Katsumata A."/>
            <person name="Worley K.C."/>
            <person name="Xie Q."/>
            <person name="Ylla G."/>
            <person name="Poulsen M."/>
            <person name="Gibbs R.A."/>
            <person name="Schal C."/>
            <person name="Richards S."/>
            <person name="Belles X."/>
            <person name="Korb J."/>
            <person name="Bornberg-Bauer E."/>
        </authorList>
    </citation>
    <scope>NUCLEOTIDE SEQUENCE [LARGE SCALE GENOMIC DNA]</scope>
    <source>
        <tissue evidence="6">Whole body</tissue>
    </source>
</reference>
<dbReference type="AlphaFoldDB" id="A0A2J7Q981"/>
<dbReference type="EMBL" id="NEVH01016943">
    <property type="protein sequence ID" value="PNF25146.1"/>
    <property type="molecule type" value="Genomic_DNA"/>
</dbReference>
<dbReference type="OrthoDB" id="10249562at2759"/>
<evidence type="ECO:0000313" key="7">
    <source>
        <dbReference type="Proteomes" id="UP000235965"/>
    </source>
</evidence>
<dbReference type="InterPro" id="IPR036167">
    <property type="entry name" value="tRNA_intron_Endo_cat-like_sf"/>
</dbReference>
<dbReference type="InterPro" id="IPR011856">
    <property type="entry name" value="tRNA_endonuc-like_dom_sf"/>
</dbReference>
<keyword evidence="7" id="KW-1185">Reference proteome</keyword>
<dbReference type="Proteomes" id="UP000235965">
    <property type="component" value="Unassembled WGS sequence"/>
</dbReference>
<dbReference type="InterPro" id="IPR006676">
    <property type="entry name" value="tRNA_splic"/>
</dbReference>
<comment type="caution">
    <text evidence="6">The sequence shown here is derived from an EMBL/GenBank/DDBJ whole genome shotgun (WGS) entry which is preliminary data.</text>
</comment>
<evidence type="ECO:0000313" key="6">
    <source>
        <dbReference type="EMBL" id="PNF25146.1"/>
    </source>
</evidence>
<comment type="catalytic activity">
    <reaction evidence="3">
        <text>pretRNA = a 3'-half-tRNA molecule with a 5'-OH end + a 5'-half-tRNA molecule with a 2',3'-cyclic phosphate end + an intron with a 2',3'-cyclic phosphate and a 5'-hydroxyl terminus.</text>
        <dbReference type="EC" id="4.6.1.16"/>
    </reaction>
</comment>
<dbReference type="GO" id="GO:0000379">
    <property type="term" value="P:tRNA-type intron splice site recognition and cleavage"/>
    <property type="evidence" value="ECO:0007669"/>
    <property type="project" value="TreeGrafter"/>
</dbReference>
<dbReference type="Pfam" id="PF01974">
    <property type="entry name" value="tRNA_int_endo"/>
    <property type="match status" value="1"/>
</dbReference>
<dbReference type="GO" id="GO:0000213">
    <property type="term" value="F:tRNA-intron lyase activity"/>
    <property type="evidence" value="ECO:0007669"/>
    <property type="project" value="UniProtKB-EC"/>
</dbReference>
<dbReference type="CDD" id="cd22363">
    <property type="entry name" value="tRNA-intron_lyase_C"/>
    <property type="match status" value="1"/>
</dbReference>
<name>A0A2J7Q981_9NEOP</name>
<evidence type="ECO:0000256" key="3">
    <source>
        <dbReference type="ARBA" id="ARBA00034031"/>
    </source>
</evidence>
<sequence length="424" mass="48038">MELREPKRKCRVRISLQQPFPVLNRDVTSIPTSKALWQVYTGKYSGDSVVVDAPDEMMALYNMGCFGKGSLSRGSPEFGKERQGTPPFIRHRQWKRRCRWANQLKAMKTDNETKQQETVVKVSQRDCVGEDHIAGEITLTAGKQASPEGSANIIPEDEAQEKNSRKFCDTKSTVERDDEIKTDRTFEETKNCDDSNGKKTCDVNTDKKLIILDSAEENNKNKAVKNLGHVDRTKNNKEGEHEQKGTTQLNNFTSTNEQNRNTVVECHSSKTNGTIVTSENNGTKEGNTEDCSQSADDKSEERMLLVLPDSDSDCEGYLDNVCPRLEKEPFPVHETLHLTLEEAFFLSFGLGCLQVIDLFGNCLSLDGMWQLFCKSQKDFIQKYVAYHYFRSKGWVVKPGIKFGGDFCKFNFYMKFIFPPGGKCS</sequence>
<protein>
    <recommendedName>
        <fullName evidence="2">tRNA-intron lyase</fullName>
        <ecNumber evidence="2">4.6.1.16</ecNumber>
    </recommendedName>
</protein>